<dbReference type="RefSeq" id="WP_152867418.1">
    <property type="nucleotide sequence ID" value="NZ_VMNX01000184.1"/>
</dbReference>
<dbReference type="AlphaFoldDB" id="A0A5N8X0Y6"/>
<dbReference type="Pfam" id="PF07366">
    <property type="entry name" value="SnoaL"/>
    <property type="match status" value="1"/>
</dbReference>
<dbReference type="PANTHER" id="PTHR38436:SF1">
    <property type="entry name" value="ESTER CYCLASE"/>
    <property type="match status" value="1"/>
</dbReference>
<accession>A0A5N8X0Y6</accession>
<proteinExistence type="predicted"/>
<dbReference type="EMBL" id="VMNX01000184">
    <property type="protein sequence ID" value="MPY53283.1"/>
    <property type="molecule type" value="Genomic_DNA"/>
</dbReference>
<dbReference type="InterPro" id="IPR032710">
    <property type="entry name" value="NTF2-like_dom_sf"/>
</dbReference>
<name>A0A5N8X0Y6_9ACTN</name>
<dbReference type="InterPro" id="IPR009959">
    <property type="entry name" value="Cyclase_SnoaL-like"/>
</dbReference>
<evidence type="ECO:0000313" key="2">
    <source>
        <dbReference type="Proteomes" id="UP000373149"/>
    </source>
</evidence>
<dbReference type="Proteomes" id="UP000373149">
    <property type="component" value="Unassembled WGS sequence"/>
</dbReference>
<dbReference type="SUPFAM" id="SSF54427">
    <property type="entry name" value="NTF2-like"/>
    <property type="match status" value="1"/>
</dbReference>
<dbReference type="Gene3D" id="3.10.450.50">
    <property type="match status" value="1"/>
</dbReference>
<organism evidence="1 2">
    <name type="scientific">Streptomyces acidicola</name>
    <dbReference type="NCBI Taxonomy" id="2596892"/>
    <lineage>
        <taxon>Bacteria</taxon>
        <taxon>Bacillati</taxon>
        <taxon>Actinomycetota</taxon>
        <taxon>Actinomycetes</taxon>
        <taxon>Kitasatosporales</taxon>
        <taxon>Streptomycetaceae</taxon>
        <taxon>Streptomyces</taxon>
    </lineage>
</organism>
<protein>
    <submittedName>
        <fullName evidence="1">Ester cyclase</fullName>
    </submittedName>
</protein>
<comment type="caution">
    <text evidence="1">The sequence shown here is derived from an EMBL/GenBank/DDBJ whole genome shotgun (WGS) entry which is preliminary data.</text>
</comment>
<dbReference type="GO" id="GO:0030638">
    <property type="term" value="P:polyketide metabolic process"/>
    <property type="evidence" value="ECO:0007669"/>
    <property type="project" value="InterPro"/>
</dbReference>
<keyword evidence="2" id="KW-1185">Reference proteome</keyword>
<sequence>MSANDLRTFYQRYIDMLNAHELHRVDEFISDEITYYGDPATRAQAHAALTAEIEAVPDFHWELEDLKVDGDTIAARLTNTGTPVKEYLGVAPTGASFEIVEYAIYRVRDGRFVHMTNLHDAETLKQQLRA</sequence>
<gene>
    <name evidence="1" type="ORF">FPZ41_33840</name>
</gene>
<dbReference type="PANTHER" id="PTHR38436">
    <property type="entry name" value="POLYKETIDE CYCLASE SNOAL-LIKE DOMAIN"/>
    <property type="match status" value="1"/>
</dbReference>
<evidence type="ECO:0000313" key="1">
    <source>
        <dbReference type="EMBL" id="MPY53283.1"/>
    </source>
</evidence>
<reference evidence="1 2" key="1">
    <citation type="submission" date="2019-09" db="EMBL/GenBank/DDBJ databases">
        <authorList>
            <person name="Duangmal K."/>
            <person name="Teo W.F.A."/>
            <person name="Lipun K."/>
        </authorList>
    </citation>
    <scope>NUCLEOTIDE SEQUENCE [LARGE SCALE GENOMIC DNA]</scope>
    <source>
        <strain evidence="1 2">K1PN6</strain>
    </source>
</reference>